<dbReference type="AlphaFoldDB" id="C4FKA3"/>
<feature type="domain" description="Putative restriction endonuclease" evidence="1">
    <location>
        <begin position="11"/>
        <end position="157"/>
    </location>
</feature>
<evidence type="ECO:0000313" key="3">
    <source>
        <dbReference type="Proteomes" id="UP000005540"/>
    </source>
</evidence>
<dbReference type="CDD" id="cd06260">
    <property type="entry name" value="DUF820-like"/>
    <property type="match status" value="1"/>
</dbReference>
<dbReference type="Gene3D" id="3.90.1570.10">
    <property type="entry name" value="tt1808, chain A"/>
    <property type="match status" value="1"/>
</dbReference>
<dbReference type="SUPFAM" id="SSF52980">
    <property type="entry name" value="Restriction endonuclease-like"/>
    <property type="match status" value="1"/>
</dbReference>
<dbReference type="OrthoDB" id="9798254at2"/>
<evidence type="ECO:0000259" key="1">
    <source>
        <dbReference type="Pfam" id="PF05685"/>
    </source>
</evidence>
<keyword evidence="3" id="KW-1185">Reference proteome</keyword>
<comment type="caution">
    <text evidence="2">The sequence shown here is derived from an EMBL/GenBank/DDBJ whole genome shotgun (WGS) entry which is preliminary data.</text>
</comment>
<dbReference type="Pfam" id="PF05685">
    <property type="entry name" value="Uma2"/>
    <property type="match status" value="1"/>
</dbReference>
<dbReference type="PANTHER" id="PTHR34107">
    <property type="entry name" value="SLL0198 PROTEIN-RELATED"/>
    <property type="match status" value="1"/>
</dbReference>
<protein>
    <recommendedName>
        <fullName evidence="1">Putative restriction endonuclease domain-containing protein</fullName>
    </recommendedName>
</protein>
<proteinExistence type="predicted"/>
<dbReference type="InterPro" id="IPR012296">
    <property type="entry name" value="Nuclease_put_TT1808"/>
</dbReference>
<dbReference type="PANTHER" id="PTHR34107:SF4">
    <property type="entry name" value="SLL1222 PROTEIN"/>
    <property type="match status" value="1"/>
</dbReference>
<name>C4FKA3_9AQUI</name>
<sequence length="181" mass="20837">MPVLTKKTVHDYLKLPEGSPYQLIQGKLVISPAPSIFHQKISKRIFQILYKNIENDQKGEVFYSPVDVYLDEENVFQPDLVVVLKDGKAKIEEKGIIGAPNVVIEVLSPSSAYYDLVEKKEVYQKYGVKEYWIVDLKRKTVEIYKNSDNEFVLVASARENGKVFSEILSLEFDLNDIFKEE</sequence>
<accession>C4FKA3</accession>
<dbReference type="RefSeq" id="WP_007547017.1">
    <property type="nucleotide sequence ID" value="NZ_ABZS01000088.1"/>
</dbReference>
<gene>
    <name evidence="2" type="ORF">SULYE_1003</name>
</gene>
<reference evidence="2 3" key="1">
    <citation type="submission" date="2009-04" db="EMBL/GenBank/DDBJ databases">
        <authorList>
            <person name="Reysenbach A.-L."/>
            <person name="Heidelberg J.F."/>
            <person name="Nelson W.C."/>
        </authorList>
    </citation>
    <scope>NUCLEOTIDE SEQUENCE [LARGE SCALE GENOMIC DNA]</scope>
    <source>
        <strain evidence="2 3">SS-5</strain>
    </source>
</reference>
<organism evidence="2 3">
    <name type="scientific">Sulfurihydrogenibium yellowstonense SS-5</name>
    <dbReference type="NCBI Taxonomy" id="432331"/>
    <lineage>
        <taxon>Bacteria</taxon>
        <taxon>Pseudomonadati</taxon>
        <taxon>Aquificota</taxon>
        <taxon>Aquificia</taxon>
        <taxon>Aquificales</taxon>
        <taxon>Hydrogenothermaceae</taxon>
        <taxon>Sulfurihydrogenibium</taxon>
    </lineage>
</organism>
<evidence type="ECO:0000313" key="2">
    <source>
        <dbReference type="EMBL" id="EEP60491.1"/>
    </source>
</evidence>
<dbReference type="EMBL" id="ABZS01000088">
    <property type="protein sequence ID" value="EEP60491.1"/>
    <property type="molecule type" value="Genomic_DNA"/>
</dbReference>
<dbReference type="Proteomes" id="UP000005540">
    <property type="component" value="Unassembled WGS sequence"/>
</dbReference>
<dbReference type="InterPro" id="IPR011335">
    <property type="entry name" value="Restrct_endonuc-II-like"/>
</dbReference>
<dbReference type="InterPro" id="IPR008538">
    <property type="entry name" value="Uma2"/>
</dbReference>